<dbReference type="InterPro" id="IPR018850">
    <property type="entry name" value="Mt_escape_2_C"/>
</dbReference>
<comment type="similarity">
    <text evidence="2 12">Belongs to the YME2 family.</text>
</comment>
<keyword evidence="7" id="KW-1133">Transmembrane helix</keyword>
<sequence length="751" mass="84816">MYRAAAFSSRATTLVARRHVLLSSSATVRPLTTTASSTTTLPTLASARRTTPLTNTSVSVKPTPFLRTQKVKGASTPRKYTTETPIHAEEELPLQYGMLYFDNAYPLKMGWWDIRYSLLKPGWRSLERKAKTELVPPEKNMPFHFKIGGIEPRLKDGGMFVHFSYVRPSSYTTREALKEIESRCEQHLISKGHYMWFNFQKVRAFLVKGQPFLEDLASRYPNSRIRVEFAGNLNVEQLYTLFRKYGKIMDISLLTPVKDMPRQAIVQYSFMRASTSAKSCLHGMEINGTQLSVTYERTLQGNIIWTWLTNHPKITVPLGGAALAGMSFMIFDPMRVFSMHAKITQLFNVNEYPFLRWLRKETVGRLTRSNLDSMQASGWRERAHDEEKLRAWLRIAPESFAIVHGPRGAGKTEMVEHVIKDKKHKVIIRCDELANARSEGELLTNLAKQIGYIPLFQFMNTINNMVDVAITATTGQKAGLSATFEGQLKKILDTLSIAIQQASPVSDLSNTSPDAIMKRIEATLEEKARLSEMIKTGPCATSSSQANSLTLNASGSPNRRLTKAKRHRREMSSDDNNVECDPEEIPVIVIDGYMSREKGPHAKELWTYLADWAAVLVENHIAHVIFLTNNVSASKPLAKSLPNMPFEHIVLTDATLESALEFVYNHLDRDEYPDLIKSVQTIGGRLTDLELFVQKIKSGTTPDDAVQDILGRAVVEVRKNAFDFDNSDGRTLNWTPIQFWTVMKQLAAFET</sequence>
<keyword evidence="16" id="KW-1185">Reference proteome</keyword>
<dbReference type="AlphaFoldDB" id="A0A9P6R6F6"/>
<dbReference type="Gene3D" id="3.30.70.330">
    <property type="match status" value="1"/>
</dbReference>
<feature type="compositionally biased region" description="Polar residues" evidence="13">
    <location>
        <begin position="539"/>
        <end position="559"/>
    </location>
</feature>
<dbReference type="OrthoDB" id="10267654at2759"/>
<dbReference type="InterPro" id="IPR027417">
    <property type="entry name" value="P-loop_NTPase"/>
</dbReference>
<keyword evidence="9" id="KW-0472">Membrane</keyword>
<dbReference type="SUPFAM" id="SSF52540">
    <property type="entry name" value="P-loop containing nucleoside triphosphate hydrolases"/>
    <property type="match status" value="1"/>
</dbReference>
<evidence type="ECO:0000256" key="11">
    <source>
        <dbReference type="PROSITE-ProRule" id="PRU00176"/>
    </source>
</evidence>
<keyword evidence="8 12" id="KW-0496">Mitochondrion</keyword>
<evidence type="ECO:0000256" key="4">
    <source>
        <dbReference type="ARBA" id="ARBA00022692"/>
    </source>
</evidence>
<evidence type="ECO:0000256" key="6">
    <source>
        <dbReference type="ARBA" id="ARBA00022946"/>
    </source>
</evidence>
<accession>A0A9P6R6F6</accession>
<dbReference type="InterPro" id="IPR000504">
    <property type="entry name" value="RRM_dom"/>
</dbReference>
<feature type="compositionally biased region" description="Basic residues" evidence="13">
    <location>
        <begin position="560"/>
        <end position="569"/>
    </location>
</feature>
<protein>
    <recommendedName>
        <fullName evidence="3 12">Mitochondrial escape protein 2</fullName>
    </recommendedName>
</protein>
<comment type="function">
    <text evidence="10 12">Plays a role in maintaining the mitochondrial genome and in controlling the mtDNA escape. Involved in the regulation of mtDNA nucleotide structure and number. May have a dispensable role in early maturation of pre-rRNA.</text>
</comment>
<dbReference type="Gene3D" id="3.40.50.300">
    <property type="entry name" value="P-loop containing nucleotide triphosphate hydrolases"/>
    <property type="match status" value="1"/>
</dbReference>
<dbReference type="Pfam" id="PF00076">
    <property type="entry name" value="RRM_1"/>
    <property type="match status" value="1"/>
</dbReference>
<evidence type="ECO:0000313" key="15">
    <source>
        <dbReference type="EMBL" id="KAG0312940.1"/>
    </source>
</evidence>
<evidence type="ECO:0000256" key="2">
    <source>
        <dbReference type="ARBA" id="ARBA00010320"/>
    </source>
</evidence>
<evidence type="ECO:0000256" key="10">
    <source>
        <dbReference type="ARBA" id="ARBA00025276"/>
    </source>
</evidence>
<dbReference type="Pfam" id="PF10443">
    <property type="entry name" value="RNA12"/>
    <property type="match status" value="1"/>
</dbReference>
<keyword evidence="6" id="KW-0809">Transit peptide</keyword>
<keyword evidence="12" id="KW-0507">mRNA processing</keyword>
<keyword evidence="5 12" id="KW-0999">Mitochondrion inner membrane</keyword>
<comment type="caution">
    <text evidence="15">The sequence shown here is derived from an EMBL/GenBank/DDBJ whole genome shotgun (WGS) entry which is preliminary data.</text>
</comment>
<organism evidence="15 16">
    <name type="scientific">Linnemannia gamsii</name>
    <dbReference type="NCBI Taxonomy" id="64522"/>
    <lineage>
        <taxon>Eukaryota</taxon>
        <taxon>Fungi</taxon>
        <taxon>Fungi incertae sedis</taxon>
        <taxon>Mucoromycota</taxon>
        <taxon>Mortierellomycotina</taxon>
        <taxon>Mortierellomycetes</taxon>
        <taxon>Mortierellales</taxon>
        <taxon>Mortierellaceae</taxon>
        <taxon>Linnemannia</taxon>
    </lineage>
</organism>
<evidence type="ECO:0000256" key="1">
    <source>
        <dbReference type="ARBA" id="ARBA00004434"/>
    </source>
</evidence>
<dbReference type="PANTHER" id="PTHR32198:SF2">
    <property type="entry name" value="MITOCHONDRIAL ESCAPE PROTEIN 2"/>
    <property type="match status" value="1"/>
</dbReference>
<dbReference type="PROSITE" id="PS50102">
    <property type="entry name" value="RRM"/>
    <property type="match status" value="1"/>
</dbReference>
<keyword evidence="11 12" id="KW-0694">RNA-binding</keyword>
<dbReference type="SUPFAM" id="SSF54928">
    <property type="entry name" value="RNA-binding domain, RBD"/>
    <property type="match status" value="1"/>
</dbReference>
<dbReference type="Proteomes" id="UP000823405">
    <property type="component" value="Unassembled WGS sequence"/>
</dbReference>
<evidence type="ECO:0000256" key="3">
    <source>
        <dbReference type="ARBA" id="ARBA00020222"/>
    </source>
</evidence>
<dbReference type="GO" id="GO:0005743">
    <property type="term" value="C:mitochondrial inner membrane"/>
    <property type="evidence" value="ECO:0007669"/>
    <property type="project" value="UniProtKB-SubCell"/>
</dbReference>
<dbReference type="PANTHER" id="PTHR32198">
    <property type="entry name" value="MITOCHONDRIAL ESCAPE PROTEIN 2"/>
    <property type="match status" value="1"/>
</dbReference>
<evidence type="ECO:0000256" key="8">
    <source>
        <dbReference type="ARBA" id="ARBA00023128"/>
    </source>
</evidence>
<evidence type="ECO:0000256" key="12">
    <source>
        <dbReference type="RuleBase" id="RU367108"/>
    </source>
</evidence>
<name>A0A9P6R6F6_9FUNG</name>
<feature type="domain" description="RRM" evidence="14">
    <location>
        <begin position="209"/>
        <end position="298"/>
    </location>
</feature>
<keyword evidence="4" id="KW-0812">Transmembrane</keyword>
<dbReference type="SMART" id="SM00360">
    <property type="entry name" value="RRM"/>
    <property type="match status" value="1"/>
</dbReference>
<comment type="subcellular location">
    <subcellularLocation>
        <location evidence="1 12">Mitochondrion inner membrane</location>
        <topology evidence="1 12">Single-pass membrane protein</topology>
    </subcellularLocation>
</comment>
<reference evidence="15" key="1">
    <citation type="journal article" date="2020" name="Fungal Divers.">
        <title>Resolving the Mortierellaceae phylogeny through synthesis of multi-gene phylogenetics and phylogenomics.</title>
        <authorList>
            <person name="Vandepol N."/>
            <person name="Liber J."/>
            <person name="Desiro A."/>
            <person name="Na H."/>
            <person name="Kennedy M."/>
            <person name="Barry K."/>
            <person name="Grigoriev I.V."/>
            <person name="Miller A.N."/>
            <person name="O'Donnell K."/>
            <person name="Stajich J.E."/>
            <person name="Bonito G."/>
        </authorList>
    </citation>
    <scope>NUCLEOTIDE SEQUENCE</scope>
    <source>
        <strain evidence="15">NVP60</strain>
    </source>
</reference>
<dbReference type="EMBL" id="JAAAIN010000564">
    <property type="protein sequence ID" value="KAG0312940.1"/>
    <property type="molecule type" value="Genomic_DNA"/>
</dbReference>
<dbReference type="InterPro" id="IPR035979">
    <property type="entry name" value="RBD_domain_sf"/>
</dbReference>
<feature type="region of interest" description="Disordered" evidence="13">
    <location>
        <begin position="537"/>
        <end position="578"/>
    </location>
</feature>
<gene>
    <name evidence="15" type="primary">YME2_2</name>
    <name evidence="15" type="ORF">BGZ97_010672</name>
</gene>
<dbReference type="InterPro" id="IPR039627">
    <property type="entry name" value="Yme2_C"/>
</dbReference>
<dbReference type="GO" id="GO:0003723">
    <property type="term" value="F:RNA binding"/>
    <property type="evidence" value="ECO:0007669"/>
    <property type="project" value="UniProtKB-UniRule"/>
</dbReference>
<evidence type="ECO:0000259" key="14">
    <source>
        <dbReference type="PROSITE" id="PS50102"/>
    </source>
</evidence>
<dbReference type="InterPro" id="IPR012677">
    <property type="entry name" value="Nucleotide-bd_a/b_plait_sf"/>
</dbReference>
<evidence type="ECO:0000256" key="5">
    <source>
        <dbReference type="ARBA" id="ARBA00022792"/>
    </source>
</evidence>
<evidence type="ECO:0000256" key="13">
    <source>
        <dbReference type="SAM" id="MobiDB-lite"/>
    </source>
</evidence>
<feature type="non-terminal residue" evidence="15">
    <location>
        <position position="1"/>
    </location>
</feature>
<evidence type="ECO:0000313" key="16">
    <source>
        <dbReference type="Proteomes" id="UP000823405"/>
    </source>
</evidence>
<proteinExistence type="inferred from homology"/>
<evidence type="ECO:0000256" key="9">
    <source>
        <dbReference type="ARBA" id="ARBA00023136"/>
    </source>
</evidence>
<dbReference type="GO" id="GO:0006397">
    <property type="term" value="P:mRNA processing"/>
    <property type="evidence" value="ECO:0007669"/>
    <property type="project" value="UniProtKB-UniRule"/>
</dbReference>
<evidence type="ECO:0000256" key="7">
    <source>
        <dbReference type="ARBA" id="ARBA00022989"/>
    </source>
</evidence>